<evidence type="ECO:0000256" key="10">
    <source>
        <dbReference type="ARBA" id="ARBA00022927"/>
    </source>
</evidence>
<evidence type="ECO:0000256" key="16">
    <source>
        <dbReference type="ARBA" id="ARBA00030821"/>
    </source>
</evidence>
<dbReference type="GO" id="GO:0002119">
    <property type="term" value="P:nematode larval development"/>
    <property type="evidence" value="ECO:0007669"/>
    <property type="project" value="EnsemblMetazoa"/>
</dbReference>
<keyword evidence="9" id="KW-0694">RNA-binding</keyword>
<dbReference type="Gene3D" id="3.40.50.300">
    <property type="entry name" value="P-loop containing nucleotide triphosphate hydrolases"/>
    <property type="match status" value="1"/>
</dbReference>
<evidence type="ECO:0000256" key="5">
    <source>
        <dbReference type="ARBA" id="ARBA00022664"/>
    </source>
</evidence>
<dbReference type="EC" id="3.6.5.2" evidence="3"/>
<feature type="compositionally biased region" description="Basic residues" evidence="20">
    <location>
        <begin position="213"/>
        <end position="223"/>
    </location>
</feature>
<evidence type="ECO:0000256" key="2">
    <source>
        <dbReference type="ARBA" id="ARBA00006270"/>
    </source>
</evidence>
<dbReference type="GO" id="GO:0000389">
    <property type="term" value="P:mRNA 3'-splice site recognition"/>
    <property type="evidence" value="ECO:0007669"/>
    <property type="project" value="EnsemblMetazoa"/>
</dbReference>
<dbReference type="EnsemblMetazoa" id="PPA25374.1">
    <property type="protein sequence ID" value="PPA25374.1"/>
    <property type="gene ID" value="WBGene00114928"/>
</dbReference>
<dbReference type="GO" id="GO:0016607">
    <property type="term" value="C:nuclear speck"/>
    <property type="evidence" value="ECO:0000318"/>
    <property type="project" value="GO_Central"/>
</dbReference>
<keyword evidence="10" id="KW-0653">Protein transport</keyword>
<dbReference type="GO" id="GO:0003925">
    <property type="term" value="F:G protein activity"/>
    <property type="evidence" value="ECO:0007669"/>
    <property type="project" value="UniProtKB-EC"/>
</dbReference>
<keyword evidence="6" id="KW-0677">Repeat</keyword>
<dbReference type="SMART" id="SM00175">
    <property type="entry name" value="RAB"/>
    <property type="match status" value="1"/>
</dbReference>
<dbReference type="GO" id="GO:0030628">
    <property type="term" value="F:pre-mRNA 3'-splice site binding"/>
    <property type="evidence" value="ECO:0000318"/>
    <property type="project" value="GO_Central"/>
</dbReference>
<reference evidence="21" key="2">
    <citation type="submission" date="2022-06" db="UniProtKB">
        <authorList>
            <consortium name="EnsemblMetazoa"/>
        </authorList>
    </citation>
    <scope>IDENTIFICATION</scope>
    <source>
        <strain evidence="21">PS312</strain>
    </source>
</reference>
<feature type="compositionally biased region" description="Basic and acidic residues" evidence="20">
    <location>
        <begin position="224"/>
        <end position="238"/>
    </location>
</feature>
<evidence type="ECO:0000256" key="6">
    <source>
        <dbReference type="ARBA" id="ARBA00022737"/>
    </source>
</evidence>
<dbReference type="FunFam" id="3.30.70.330:FF:000097">
    <property type="entry name" value="U2 snRNP auxiliary factor large subunit"/>
    <property type="match status" value="1"/>
</dbReference>
<proteinExistence type="inferred from homology"/>
<evidence type="ECO:0000256" key="3">
    <source>
        <dbReference type="ARBA" id="ARBA00011984"/>
    </source>
</evidence>
<dbReference type="Pfam" id="PF00071">
    <property type="entry name" value="Ras"/>
    <property type="match status" value="1"/>
</dbReference>
<dbReference type="NCBIfam" id="TIGR01642">
    <property type="entry name" value="U2AF_lg"/>
    <property type="match status" value="1"/>
</dbReference>
<dbReference type="SUPFAM" id="SSF54928">
    <property type="entry name" value="RNA-binding domain, RBD"/>
    <property type="match status" value="2"/>
</dbReference>
<keyword evidence="7" id="KW-0547">Nucleotide-binding</keyword>
<protein>
    <recommendedName>
        <fullName evidence="3">small monomeric GTPase</fullName>
        <ecNumber evidence="3">3.6.5.2</ecNumber>
    </recommendedName>
    <alternativeName>
        <fullName evidence="16">U2 snRNP auxiliary factor large subunit</fullName>
    </alternativeName>
</protein>
<dbReference type="GO" id="GO:0010172">
    <property type="term" value="P:embryonic body morphogenesis"/>
    <property type="evidence" value="ECO:0007669"/>
    <property type="project" value="EnsemblMetazoa"/>
</dbReference>
<dbReference type="GO" id="GO:0009792">
    <property type="term" value="P:embryo development ending in birth or egg hatching"/>
    <property type="evidence" value="ECO:0007669"/>
    <property type="project" value="EnsemblMetazoa"/>
</dbReference>
<dbReference type="GO" id="GO:0000243">
    <property type="term" value="C:commitment complex"/>
    <property type="evidence" value="ECO:0000318"/>
    <property type="project" value="GO_Central"/>
</dbReference>
<evidence type="ECO:0000256" key="4">
    <source>
        <dbReference type="ARBA" id="ARBA00022448"/>
    </source>
</evidence>
<comment type="function">
    <text evidence="18">Necessary for the splicing of pre-mRNA. Binds to the polypyrimidine tract of introns early during spliceosome assembly.</text>
</comment>
<dbReference type="Proteomes" id="UP000005239">
    <property type="component" value="Unassembled WGS sequence"/>
</dbReference>
<keyword evidence="4" id="KW-0813">Transport</keyword>
<dbReference type="PANTHER" id="PTHR23139">
    <property type="entry name" value="RNA-BINDING PROTEIN"/>
    <property type="match status" value="1"/>
</dbReference>
<dbReference type="CDD" id="cd01863">
    <property type="entry name" value="Rab18"/>
    <property type="match status" value="1"/>
</dbReference>
<dbReference type="SMART" id="SM00177">
    <property type="entry name" value="ARF"/>
    <property type="match status" value="1"/>
</dbReference>
<evidence type="ECO:0000256" key="15">
    <source>
        <dbReference type="ARBA" id="ARBA00023289"/>
    </source>
</evidence>
<dbReference type="GO" id="GO:0005525">
    <property type="term" value="F:GTP binding"/>
    <property type="evidence" value="ECO:0007669"/>
    <property type="project" value="UniProtKB-KW"/>
</dbReference>
<evidence type="ECO:0000256" key="13">
    <source>
        <dbReference type="ARBA" id="ARBA00023242"/>
    </source>
</evidence>
<evidence type="ECO:0000256" key="1">
    <source>
        <dbReference type="ARBA" id="ARBA00004123"/>
    </source>
</evidence>
<feature type="compositionally biased region" description="Basic and acidic residues" evidence="20">
    <location>
        <begin position="245"/>
        <end position="267"/>
    </location>
</feature>
<keyword evidence="8" id="KW-0378">Hydrolase</keyword>
<evidence type="ECO:0000256" key="11">
    <source>
        <dbReference type="ARBA" id="ARBA00023134"/>
    </source>
</evidence>
<dbReference type="GO" id="GO:0089701">
    <property type="term" value="C:U2AF complex"/>
    <property type="evidence" value="ECO:0000318"/>
    <property type="project" value="GO_Central"/>
</dbReference>
<comment type="similarity">
    <text evidence="2">Belongs to the small GTPase superfamily. Rab family.</text>
</comment>
<dbReference type="FunFam" id="3.30.70.330:FF:000074">
    <property type="entry name" value="U2 snRNP auxiliary factor large subunit"/>
    <property type="match status" value="1"/>
</dbReference>
<dbReference type="CDD" id="cd12231">
    <property type="entry name" value="RRM2_U2AF65"/>
    <property type="match status" value="1"/>
</dbReference>
<feature type="compositionally biased region" description="Basic and acidic residues" evidence="20">
    <location>
        <begin position="188"/>
        <end position="212"/>
    </location>
</feature>
<keyword evidence="12" id="KW-0508">mRNA splicing</keyword>
<sequence>MSTDYDNDQPSITTLKILIIGESGVGKSSLMLRFVDDVFDPEQPATIGVDFRVTSMNVDGNRVKLAIWDTAGQERFRTLTPSYYRGAQGIIFVYDVTNRSTMERLDHWLTETETYCTKGDAVRMVVANKIDMPNREVSREEGLKLARKYRALFIEASAKTKEGVQCAFEELIEKKMGEVDTMENYNDAVKEEPADVKVELEDGGKGDRDDDRKKRKRSKSRSRSPRDRKRDRSRDRGERKRSRSRDRERRRSRSKERSDRNREPEKPRVKKYKFWDIAPAGYEHLTPKEYKDLQLSGQIPRSNIQAAVPVVGPSVTCQSRRLYVGNIPFGCNEEVMLDFFNQQMHLCGLAQAPGNPVLACQINLDKNFAFIEFRSIDETTAGMAFDGINFMGQQLKIRRPRDYQPISTGYDTNARMPVSNIVVDSAHKIFIGGLPTYLNDEQWIDSIDGTVLSLVVKELLSSFGQLKAFNLVADSVGGSKGYAFAEYLDPTLTMQAIAGLNGMQLGDKKLTVQLACQNANTNAFGMPNQVAVAGIDISQGSGPVTEVLCLMNMVTEDELKNDEDFDDIVEDIREECSKYGVVRSLEIPRALPGMNVSGVGKVYVEFADTADCQRAQAALTGRKFASRTVVTSYFDLEKYHNRHF</sequence>
<dbReference type="SUPFAM" id="SSF52540">
    <property type="entry name" value="P-loop containing nucleoside triphosphate hydrolases"/>
    <property type="match status" value="1"/>
</dbReference>
<dbReference type="InterPro" id="IPR005225">
    <property type="entry name" value="Small_GTP-bd"/>
</dbReference>
<dbReference type="GO" id="GO:0000245">
    <property type="term" value="P:spliceosomal complex assembly"/>
    <property type="evidence" value="ECO:0000318"/>
    <property type="project" value="GO_Central"/>
</dbReference>
<dbReference type="PROSITE" id="PS51417">
    <property type="entry name" value="ARF"/>
    <property type="match status" value="1"/>
</dbReference>
<evidence type="ECO:0000256" key="9">
    <source>
        <dbReference type="ARBA" id="ARBA00022884"/>
    </source>
</evidence>
<keyword evidence="15" id="KW-0636">Prenylation</keyword>
<reference evidence="22" key="1">
    <citation type="journal article" date="2008" name="Nat. Genet.">
        <title>The Pristionchus pacificus genome provides a unique perspective on nematode lifestyle and parasitism.</title>
        <authorList>
            <person name="Dieterich C."/>
            <person name="Clifton S.W."/>
            <person name="Schuster L.N."/>
            <person name="Chinwalla A."/>
            <person name="Delehaunty K."/>
            <person name="Dinkelacker I."/>
            <person name="Fulton L."/>
            <person name="Fulton R."/>
            <person name="Godfrey J."/>
            <person name="Minx P."/>
            <person name="Mitreva M."/>
            <person name="Roeseler W."/>
            <person name="Tian H."/>
            <person name="Witte H."/>
            <person name="Yang S.P."/>
            <person name="Wilson R.K."/>
            <person name="Sommer R.J."/>
        </authorList>
    </citation>
    <scope>NUCLEOTIDE SEQUENCE [LARGE SCALE GENOMIC DNA]</scope>
    <source>
        <strain evidence="22">PS312</strain>
    </source>
</reference>
<dbReference type="PROSITE" id="PS51419">
    <property type="entry name" value="RAB"/>
    <property type="match status" value="1"/>
</dbReference>
<dbReference type="InterPro" id="IPR006529">
    <property type="entry name" value="U2AF_lg"/>
</dbReference>
<dbReference type="Gene3D" id="3.30.70.330">
    <property type="match status" value="3"/>
</dbReference>
<dbReference type="CDD" id="cd12230">
    <property type="entry name" value="RRM1_U2AF65"/>
    <property type="match status" value="1"/>
</dbReference>
<dbReference type="InterPro" id="IPR035979">
    <property type="entry name" value="RBD_domain_sf"/>
</dbReference>
<accession>A0A8R1YM79</accession>
<keyword evidence="13" id="KW-0539">Nucleus</keyword>
<evidence type="ECO:0000256" key="14">
    <source>
        <dbReference type="ARBA" id="ARBA00023288"/>
    </source>
</evidence>
<dbReference type="SMART" id="SM00360">
    <property type="entry name" value="RRM"/>
    <property type="match status" value="3"/>
</dbReference>
<evidence type="ECO:0000256" key="18">
    <source>
        <dbReference type="ARBA" id="ARBA00053913"/>
    </source>
</evidence>
<dbReference type="GO" id="GO:0071004">
    <property type="term" value="C:U2-type prespliceosome"/>
    <property type="evidence" value="ECO:0000318"/>
    <property type="project" value="GO_Central"/>
</dbReference>
<dbReference type="Pfam" id="PF00076">
    <property type="entry name" value="RRM_1"/>
    <property type="match status" value="2"/>
</dbReference>
<evidence type="ECO:0000256" key="19">
    <source>
        <dbReference type="ARBA" id="ARBA00064859"/>
    </source>
</evidence>
<dbReference type="PROSITE" id="PS00675">
    <property type="entry name" value="SIGMA54_INTERACT_1"/>
    <property type="match status" value="1"/>
</dbReference>
<dbReference type="InterPro" id="IPR000504">
    <property type="entry name" value="RRM_dom"/>
</dbReference>
<dbReference type="InterPro" id="IPR027417">
    <property type="entry name" value="P-loop_NTPase"/>
</dbReference>
<feature type="region of interest" description="Disordered" evidence="20">
    <location>
        <begin position="185"/>
        <end position="267"/>
    </location>
</feature>
<dbReference type="PROSITE" id="PS51421">
    <property type="entry name" value="RAS"/>
    <property type="match status" value="1"/>
</dbReference>
<dbReference type="GO" id="GO:0048589">
    <property type="term" value="P:developmental growth"/>
    <property type="evidence" value="ECO:0007669"/>
    <property type="project" value="EnsemblMetazoa"/>
</dbReference>
<dbReference type="NCBIfam" id="TIGR00231">
    <property type="entry name" value="small_GTP"/>
    <property type="match status" value="1"/>
</dbReference>
<organism evidence="21 22">
    <name type="scientific">Pristionchus pacificus</name>
    <name type="common">Parasitic nematode worm</name>
    <dbReference type="NCBI Taxonomy" id="54126"/>
    <lineage>
        <taxon>Eukaryota</taxon>
        <taxon>Metazoa</taxon>
        <taxon>Ecdysozoa</taxon>
        <taxon>Nematoda</taxon>
        <taxon>Chromadorea</taxon>
        <taxon>Rhabditida</taxon>
        <taxon>Rhabditina</taxon>
        <taxon>Diplogasteromorpha</taxon>
        <taxon>Diplogasteroidea</taxon>
        <taxon>Neodiplogasteridae</taxon>
        <taxon>Pristionchus</taxon>
    </lineage>
</organism>
<keyword evidence="5" id="KW-0507">mRNA processing</keyword>
<dbReference type="SMART" id="SM00173">
    <property type="entry name" value="RAS"/>
    <property type="match status" value="1"/>
</dbReference>
<keyword evidence="14" id="KW-0449">Lipoprotein</keyword>
<comment type="subunit">
    <text evidence="19">Forms a heterodimer with the U2AF small subunit.</text>
</comment>
<evidence type="ECO:0000256" key="7">
    <source>
        <dbReference type="ARBA" id="ARBA00022741"/>
    </source>
</evidence>
<comment type="catalytic activity">
    <reaction evidence="17">
        <text>GTP + H2O = GDP + phosphate + H(+)</text>
        <dbReference type="Rhea" id="RHEA:19669"/>
        <dbReference type="ChEBI" id="CHEBI:15377"/>
        <dbReference type="ChEBI" id="CHEBI:15378"/>
        <dbReference type="ChEBI" id="CHEBI:37565"/>
        <dbReference type="ChEBI" id="CHEBI:43474"/>
        <dbReference type="ChEBI" id="CHEBI:58189"/>
        <dbReference type="EC" id="3.6.5.2"/>
    </reaction>
    <physiologicalReaction direction="left-to-right" evidence="17">
        <dbReference type="Rhea" id="RHEA:19670"/>
    </physiologicalReaction>
</comment>
<keyword evidence="11" id="KW-0342">GTP-binding</keyword>
<evidence type="ECO:0000313" key="21">
    <source>
        <dbReference type="EnsemblMetazoa" id="PPA25374.1"/>
    </source>
</evidence>
<dbReference type="GO" id="GO:0008187">
    <property type="term" value="F:poly-pyrimidine tract binding"/>
    <property type="evidence" value="ECO:0000318"/>
    <property type="project" value="GO_Central"/>
</dbReference>
<dbReference type="InterPro" id="IPR001806">
    <property type="entry name" value="Small_GTPase"/>
</dbReference>
<keyword evidence="22" id="KW-1185">Reference proteome</keyword>
<name>A0A2A6CQR2_PRIPA</name>
<dbReference type="SMART" id="SM00174">
    <property type="entry name" value="RHO"/>
    <property type="match status" value="1"/>
</dbReference>
<dbReference type="GO" id="GO:0015031">
    <property type="term" value="P:protein transport"/>
    <property type="evidence" value="ECO:0007669"/>
    <property type="project" value="UniProtKB-KW"/>
</dbReference>
<comment type="subcellular location">
    <subcellularLocation>
        <location evidence="1">Nucleus</location>
    </subcellularLocation>
</comment>
<evidence type="ECO:0000313" key="22">
    <source>
        <dbReference type="Proteomes" id="UP000005239"/>
    </source>
</evidence>
<dbReference type="PRINTS" id="PR00449">
    <property type="entry name" value="RASTRNSFRMNG"/>
</dbReference>
<evidence type="ECO:0000256" key="8">
    <source>
        <dbReference type="ARBA" id="ARBA00022801"/>
    </source>
</evidence>
<dbReference type="CDD" id="cd12232">
    <property type="entry name" value="RRM3_U2AF65"/>
    <property type="match status" value="1"/>
</dbReference>
<evidence type="ECO:0000256" key="17">
    <source>
        <dbReference type="ARBA" id="ARBA00047660"/>
    </source>
</evidence>
<accession>A0A2A6CQR2</accession>
<gene>
    <name evidence="21" type="primary">WBGene00114928</name>
</gene>
<dbReference type="GO" id="GO:0007281">
    <property type="term" value="P:germ cell development"/>
    <property type="evidence" value="ECO:0007669"/>
    <property type="project" value="EnsemblMetazoa"/>
</dbReference>
<dbReference type="SMART" id="SM00176">
    <property type="entry name" value="RAN"/>
    <property type="match status" value="1"/>
</dbReference>
<evidence type="ECO:0000256" key="12">
    <source>
        <dbReference type="ARBA" id="ARBA00023187"/>
    </source>
</evidence>
<dbReference type="PROSITE" id="PS50102">
    <property type="entry name" value="RRM"/>
    <property type="match status" value="2"/>
</dbReference>
<dbReference type="AlphaFoldDB" id="A0A2A6CQR2"/>
<evidence type="ECO:0000256" key="20">
    <source>
        <dbReference type="SAM" id="MobiDB-lite"/>
    </source>
</evidence>
<dbReference type="InterPro" id="IPR012677">
    <property type="entry name" value="Nucleotide-bd_a/b_plait_sf"/>
</dbReference>
<dbReference type="PROSITE" id="PS51420">
    <property type="entry name" value="RHO"/>
    <property type="match status" value="1"/>
</dbReference>
<dbReference type="FunFam" id="3.40.50.300:FF:000430">
    <property type="entry name" value="Probable Ras-related protein Rab-18"/>
    <property type="match status" value="1"/>
</dbReference>
<dbReference type="InterPro" id="IPR025662">
    <property type="entry name" value="Sigma_54_int_dom_ATP-bd_1"/>
</dbReference>